<dbReference type="Pfam" id="PF00170">
    <property type="entry name" value="bZIP_1"/>
    <property type="match status" value="1"/>
</dbReference>
<dbReference type="EMBL" id="CAJVPK010000075">
    <property type="protein sequence ID" value="CAG8443566.1"/>
    <property type="molecule type" value="Genomic_DNA"/>
</dbReference>
<keyword evidence="10" id="KW-1185">Reference proteome</keyword>
<dbReference type="SMART" id="SM00338">
    <property type="entry name" value="BRLZ"/>
    <property type="match status" value="1"/>
</dbReference>
<evidence type="ECO:0000313" key="9">
    <source>
        <dbReference type="EMBL" id="CAG8443566.1"/>
    </source>
</evidence>
<dbReference type="AlphaFoldDB" id="A0A9N8YMH7"/>
<evidence type="ECO:0000256" key="6">
    <source>
        <dbReference type="SAM" id="Coils"/>
    </source>
</evidence>
<dbReference type="PROSITE" id="PS00036">
    <property type="entry name" value="BZIP_BASIC"/>
    <property type="match status" value="1"/>
</dbReference>
<evidence type="ECO:0000313" key="10">
    <source>
        <dbReference type="Proteomes" id="UP000789706"/>
    </source>
</evidence>
<name>A0A9N8YMH7_9GLOM</name>
<keyword evidence="4" id="KW-0804">Transcription</keyword>
<evidence type="ECO:0000256" key="2">
    <source>
        <dbReference type="ARBA" id="ARBA00023015"/>
    </source>
</evidence>
<keyword evidence="2" id="KW-0805">Transcription regulation</keyword>
<dbReference type="Gene3D" id="1.20.5.170">
    <property type="match status" value="1"/>
</dbReference>
<comment type="caution">
    <text evidence="9">The sequence shown here is derived from an EMBL/GenBank/DDBJ whole genome shotgun (WGS) entry which is preliminary data.</text>
</comment>
<evidence type="ECO:0000259" key="8">
    <source>
        <dbReference type="PROSITE" id="PS50217"/>
    </source>
</evidence>
<comment type="subcellular location">
    <subcellularLocation>
        <location evidence="1">Nucleus</location>
    </subcellularLocation>
</comment>
<evidence type="ECO:0000256" key="1">
    <source>
        <dbReference type="ARBA" id="ARBA00004123"/>
    </source>
</evidence>
<dbReference type="GO" id="GO:0003677">
    <property type="term" value="F:DNA binding"/>
    <property type="evidence" value="ECO:0007669"/>
    <property type="project" value="UniProtKB-KW"/>
</dbReference>
<dbReference type="InterPro" id="IPR002112">
    <property type="entry name" value="Leuzip_Jun"/>
</dbReference>
<dbReference type="SUPFAM" id="SSF57959">
    <property type="entry name" value="Leucine zipper domain"/>
    <property type="match status" value="1"/>
</dbReference>
<dbReference type="GO" id="GO:0003700">
    <property type="term" value="F:DNA-binding transcription factor activity"/>
    <property type="evidence" value="ECO:0007669"/>
    <property type="project" value="InterPro"/>
</dbReference>
<dbReference type="PROSITE" id="PS50217">
    <property type="entry name" value="BZIP"/>
    <property type="match status" value="1"/>
</dbReference>
<dbReference type="GO" id="GO:0005634">
    <property type="term" value="C:nucleus"/>
    <property type="evidence" value="ECO:0007669"/>
    <property type="project" value="UniProtKB-SubCell"/>
</dbReference>
<keyword evidence="6" id="KW-0175">Coiled coil</keyword>
<dbReference type="CDD" id="cd14687">
    <property type="entry name" value="bZIP_ATF2"/>
    <property type="match status" value="1"/>
</dbReference>
<dbReference type="InterPro" id="IPR004827">
    <property type="entry name" value="bZIP"/>
</dbReference>
<feature type="coiled-coil region" evidence="6">
    <location>
        <begin position="151"/>
        <end position="199"/>
    </location>
</feature>
<organism evidence="9 10">
    <name type="scientific">Diversispora eburnea</name>
    <dbReference type="NCBI Taxonomy" id="1213867"/>
    <lineage>
        <taxon>Eukaryota</taxon>
        <taxon>Fungi</taxon>
        <taxon>Fungi incertae sedis</taxon>
        <taxon>Mucoromycota</taxon>
        <taxon>Glomeromycotina</taxon>
        <taxon>Glomeromycetes</taxon>
        <taxon>Diversisporales</taxon>
        <taxon>Diversisporaceae</taxon>
        <taxon>Diversispora</taxon>
    </lineage>
</organism>
<evidence type="ECO:0000256" key="7">
    <source>
        <dbReference type="SAM" id="MobiDB-lite"/>
    </source>
</evidence>
<feature type="region of interest" description="Disordered" evidence="7">
    <location>
        <begin position="118"/>
        <end position="138"/>
    </location>
</feature>
<gene>
    <name evidence="9" type="ORF">DEBURN_LOCUS1629</name>
</gene>
<keyword evidence="3" id="KW-0238">DNA-binding</keyword>
<reference evidence="9" key="1">
    <citation type="submission" date="2021-06" db="EMBL/GenBank/DDBJ databases">
        <authorList>
            <person name="Kallberg Y."/>
            <person name="Tangrot J."/>
            <person name="Rosling A."/>
        </authorList>
    </citation>
    <scope>NUCLEOTIDE SEQUENCE</scope>
    <source>
        <strain evidence="9">AZ414A</strain>
    </source>
</reference>
<dbReference type="PANTHER" id="PTHR19304">
    <property type="entry name" value="CYCLIC-AMP RESPONSE ELEMENT BINDING PROTEIN"/>
    <property type="match status" value="1"/>
</dbReference>
<sequence length="215" mass="24516">MNSNSDSWNILSNDENSSLLLVEYPGIEGLTFFQKGEVPKEVTALTILCVHTHNGDGNPSIVTEQEAFSISPVDNPIYYNIAPSDTVITGSEVQDSTNFSVSLTDNTLSPVINNTIRLRKRPRQESNNDDNSDEKRRKFLERNRIAASKCRQKKKAAMEDLMSKSDSLETDNNLLKTRVNELREELLSLKDQLLRHENCSCNIIQEYIVKYYRQQ</sequence>
<feature type="domain" description="BZIP" evidence="8">
    <location>
        <begin position="133"/>
        <end position="196"/>
    </location>
</feature>
<protein>
    <submittedName>
        <fullName evidence="9">4121_t:CDS:1</fullName>
    </submittedName>
</protein>
<accession>A0A9N8YMH7</accession>
<proteinExistence type="predicted"/>
<dbReference type="InterPro" id="IPR051027">
    <property type="entry name" value="bZIP_transcription_factors"/>
</dbReference>
<dbReference type="PRINTS" id="PR00043">
    <property type="entry name" value="LEUZIPPRJUN"/>
</dbReference>
<evidence type="ECO:0000256" key="5">
    <source>
        <dbReference type="ARBA" id="ARBA00023242"/>
    </source>
</evidence>
<keyword evidence="5" id="KW-0539">Nucleus</keyword>
<evidence type="ECO:0000256" key="4">
    <source>
        <dbReference type="ARBA" id="ARBA00023163"/>
    </source>
</evidence>
<dbReference type="Proteomes" id="UP000789706">
    <property type="component" value="Unassembled WGS sequence"/>
</dbReference>
<dbReference type="OrthoDB" id="295274at2759"/>
<dbReference type="InterPro" id="IPR046347">
    <property type="entry name" value="bZIP_sf"/>
</dbReference>
<evidence type="ECO:0000256" key="3">
    <source>
        <dbReference type="ARBA" id="ARBA00023125"/>
    </source>
</evidence>